<feature type="transmembrane region" description="Helical" evidence="1">
    <location>
        <begin position="50"/>
        <end position="72"/>
    </location>
</feature>
<keyword evidence="1" id="KW-0472">Membrane</keyword>
<keyword evidence="3" id="KW-1185">Reference proteome</keyword>
<dbReference type="EMBL" id="JBGEWD010000015">
    <property type="protein sequence ID" value="MEY8001251.1"/>
    <property type="molecule type" value="Genomic_DNA"/>
</dbReference>
<sequence>MNCHGNNSNEENKGRHSGIGHMLMMVLCCAIPILLVASLPFLGVSPRLKIMLASVAPFICPIMMFLMIPMMFMHSKKDKPHNNIKDKINTNIKKISN</sequence>
<evidence type="ECO:0000313" key="3">
    <source>
        <dbReference type="Proteomes" id="UP001564657"/>
    </source>
</evidence>
<dbReference type="RefSeq" id="WP_369705144.1">
    <property type="nucleotide sequence ID" value="NZ_JBGEWD010000015.1"/>
</dbReference>
<keyword evidence="1" id="KW-1133">Transmembrane helix</keyword>
<proteinExistence type="predicted"/>
<evidence type="ECO:0000256" key="1">
    <source>
        <dbReference type="SAM" id="Phobius"/>
    </source>
</evidence>
<protein>
    <recommendedName>
        <fullName evidence="4">DUF2933 domain-containing protein</fullName>
    </recommendedName>
</protein>
<feature type="transmembrane region" description="Helical" evidence="1">
    <location>
        <begin position="22"/>
        <end position="44"/>
    </location>
</feature>
<evidence type="ECO:0000313" key="2">
    <source>
        <dbReference type="EMBL" id="MEY8001251.1"/>
    </source>
</evidence>
<evidence type="ECO:0008006" key="4">
    <source>
        <dbReference type="Google" id="ProtNLM"/>
    </source>
</evidence>
<gene>
    <name evidence="2" type="ORF">AB8U03_13800</name>
</gene>
<keyword evidence="1" id="KW-0812">Transmembrane</keyword>
<comment type="caution">
    <text evidence="2">The sequence shown here is derived from an EMBL/GenBank/DDBJ whole genome shotgun (WGS) entry which is preliminary data.</text>
</comment>
<reference evidence="2 3" key="1">
    <citation type="submission" date="2024-08" db="EMBL/GenBank/DDBJ databases">
        <title>Clostridium lapicellarii sp. nov., and Clostridium renhuaiense sp. nov., two species isolated from the mud in a fermentation cellar used for producing sauce-flavour Chinese liquors.</title>
        <authorList>
            <person name="Yang F."/>
            <person name="Wang H."/>
            <person name="Chen L.Q."/>
            <person name="Zhou N."/>
            <person name="Lu J.J."/>
            <person name="Pu X.X."/>
            <person name="Wan B."/>
            <person name="Wang L."/>
            <person name="Liu S.J."/>
        </authorList>
    </citation>
    <scope>NUCLEOTIDE SEQUENCE [LARGE SCALE GENOMIC DNA]</scope>
    <source>
        <strain evidence="2 3">MT-5</strain>
    </source>
</reference>
<dbReference type="Proteomes" id="UP001564657">
    <property type="component" value="Unassembled WGS sequence"/>
</dbReference>
<name>A0ABV4BR40_9CLOT</name>
<organism evidence="2 3">
    <name type="scientific">Clostridium moutaii</name>
    <dbReference type="NCBI Taxonomy" id="3240932"/>
    <lineage>
        <taxon>Bacteria</taxon>
        <taxon>Bacillati</taxon>
        <taxon>Bacillota</taxon>
        <taxon>Clostridia</taxon>
        <taxon>Eubacteriales</taxon>
        <taxon>Clostridiaceae</taxon>
        <taxon>Clostridium</taxon>
    </lineage>
</organism>
<accession>A0ABV4BR40</accession>